<dbReference type="OrthoDB" id="1778797at2"/>
<dbReference type="Pfam" id="PF18895">
    <property type="entry name" value="T4SS_pilin"/>
    <property type="match status" value="1"/>
</dbReference>
<keyword evidence="3" id="KW-1185">Reference proteome</keyword>
<dbReference type="Proteomes" id="UP000036873">
    <property type="component" value="Unassembled WGS sequence"/>
</dbReference>
<keyword evidence="1" id="KW-0812">Transmembrane</keyword>
<dbReference type="STRING" id="52689.AKG39_06440"/>
<name>A0A0L6U3Q4_9FIRM</name>
<gene>
    <name evidence="2" type="ORF">AKG39_06440</name>
</gene>
<evidence type="ECO:0000313" key="2">
    <source>
        <dbReference type="EMBL" id="KNZ42405.1"/>
    </source>
</evidence>
<feature type="transmembrane region" description="Helical" evidence="1">
    <location>
        <begin position="20"/>
        <end position="38"/>
    </location>
</feature>
<dbReference type="AlphaFoldDB" id="A0A0L6U3Q4"/>
<dbReference type="RefSeq" id="WP_050739558.1">
    <property type="nucleotide sequence ID" value="NZ_LGYO01000013.1"/>
</dbReference>
<feature type="transmembrane region" description="Helical" evidence="1">
    <location>
        <begin position="59"/>
        <end position="79"/>
    </location>
</feature>
<evidence type="ECO:0000256" key="1">
    <source>
        <dbReference type="SAM" id="Phobius"/>
    </source>
</evidence>
<accession>A0A0L6U3Q4</accession>
<keyword evidence="1" id="KW-1133">Transmembrane helix</keyword>
<keyword evidence="1" id="KW-0472">Membrane</keyword>
<evidence type="ECO:0000313" key="3">
    <source>
        <dbReference type="Proteomes" id="UP000036873"/>
    </source>
</evidence>
<dbReference type="EMBL" id="LGYO01000013">
    <property type="protein sequence ID" value="KNZ42405.1"/>
    <property type="molecule type" value="Genomic_DNA"/>
</dbReference>
<sequence>MTGFVWVTGLVRLMSDASTALYIILPLMAILVVIWNIVQYFHADDHEKANFKKNIKYTVIALIVGMTANGFINLLLGYFPS</sequence>
<reference evidence="3" key="1">
    <citation type="submission" date="2015-07" db="EMBL/GenBank/DDBJ databases">
        <title>Draft genome sequence of Acetobacterium bakii DSM 8293, a potential psychrophilic chemical producer through syngas fermentation.</title>
        <authorList>
            <person name="Song Y."/>
            <person name="Hwang S."/>
            <person name="Cho B.-K."/>
        </authorList>
    </citation>
    <scope>NUCLEOTIDE SEQUENCE [LARGE SCALE GENOMIC DNA]</scope>
    <source>
        <strain evidence="3">DSM 8239</strain>
    </source>
</reference>
<dbReference type="InterPro" id="IPR043993">
    <property type="entry name" value="T4SS_pilin"/>
</dbReference>
<protein>
    <submittedName>
        <fullName evidence="2">Uncharacterized protein</fullName>
    </submittedName>
</protein>
<comment type="caution">
    <text evidence="2">The sequence shown here is derived from an EMBL/GenBank/DDBJ whole genome shotgun (WGS) entry which is preliminary data.</text>
</comment>
<proteinExistence type="predicted"/>
<organism evidence="2 3">
    <name type="scientific">Acetobacterium bakii</name>
    <dbReference type="NCBI Taxonomy" id="52689"/>
    <lineage>
        <taxon>Bacteria</taxon>
        <taxon>Bacillati</taxon>
        <taxon>Bacillota</taxon>
        <taxon>Clostridia</taxon>
        <taxon>Eubacteriales</taxon>
        <taxon>Eubacteriaceae</taxon>
        <taxon>Acetobacterium</taxon>
    </lineage>
</organism>